<feature type="transmembrane region" description="Helical" evidence="1">
    <location>
        <begin position="408"/>
        <end position="429"/>
    </location>
</feature>
<dbReference type="RefSeq" id="XP_056038299.1">
    <property type="nucleotide sequence ID" value="XM_056182161.1"/>
</dbReference>
<feature type="transmembrane region" description="Helical" evidence="1">
    <location>
        <begin position="379"/>
        <end position="396"/>
    </location>
</feature>
<accession>A0AAF0AVX6</accession>
<keyword evidence="2" id="KW-0732">Signal</keyword>
<feature type="transmembrane region" description="Helical" evidence="1">
    <location>
        <begin position="244"/>
        <end position="268"/>
    </location>
</feature>
<organism evidence="3 4">
    <name type="scientific">Schizosaccharomyces osmophilus</name>
    <dbReference type="NCBI Taxonomy" id="2545709"/>
    <lineage>
        <taxon>Eukaryota</taxon>
        <taxon>Fungi</taxon>
        <taxon>Dikarya</taxon>
        <taxon>Ascomycota</taxon>
        <taxon>Taphrinomycotina</taxon>
        <taxon>Schizosaccharomycetes</taxon>
        <taxon>Schizosaccharomycetales</taxon>
        <taxon>Schizosaccharomycetaceae</taxon>
        <taxon>Schizosaccharomyces</taxon>
    </lineage>
</organism>
<gene>
    <name evidence="3" type="ORF">SOMG_03371</name>
</gene>
<proteinExistence type="predicted"/>
<keyword evidence="1" id="KW-0812">Transmembrane</keyword>
<feature type="signal peptide" evidence="2">
    <location>
        <begin position="1"/>
        <end position="18"/>
    </location>
</feature>
<dbReference type="Proteomes" id="UP001212411">
    <property type="component" value="Chromosome 2"/>
</dbReference>
<dbReference type="GeneID" id="80876850"/>
<evidence type="ECO:0000313" key="4">
    <source>
        <dbReference type="Proteomes" id="UP001212411"/>
    </source>
</evidence>
<feature type="chain" id="PRO_5042199535" evidence="2">
    <location>
        <begin position="19"/>
        <end position="461"/>
    </location>
</feature>
<keyword evidence="1" id="KW-0472">Membrane</keyword>
<keyword evidence="1" id="KW-1133">Transmembrane helix</keyword>
<reference evidence="3 4" key="1">
    <citation type="journal article" date="2023" name="G3 (Bethesda)">
        <title>A high-quality reference genome for the fission yeast Schizosaccharomyces osmophilus.</title>
        <authorList>
            <person name="Jia G.S."/>
            <person name="Zhang W.C."/>
            <person name="Liang Y."/>
            <person name="Liu X.H."/>
            <person name="Rhind N."/>
            <person name="Pidoux A."/>
            <person name="Brysch-Herzberg M."/>
            <person name="Du L.L."/>
        </authorList>
    </citation>
    <scope>NUCLEOTIDE SEQUENCE [LARGE SCALE GENOMIC DNA]</scope>
    <source>
        <strain evidence="3 4">CBS 15793</strain>
    </source>
</reference>
<dbReference type="KEGG" id="som:SOMG_03371"/>
<dbReference type="EMBL" id="CP115612">
    <property type="protein sequence ID" value="WBW74056.1"/>
    <property type="molecule type" value="Genomic_DNA"/>
</dbReference>
<feature type="transmembrane region" description="Helical" evidence="1">
    <location>
        <begin position="274"/>
        <end position="290"/>
    </location>
</feature>
<evidence type="ECO:0000256" key="2">
    <source>
        <dbReference type="SAM" id="SignalP"/>
    </source>
</evidence>
<name>A0AAF0AVX6_9SCHI</name>
<keyword evidence="4" id="KW-1185">Reference proteome</keyword>
<feature type="transmembrane region" description="Helical" evidence="1">
    <location>
        <begin position="297"/>
        <end position="322"/>
    </location>
</feature>
<evidence type="ECO:0000313" key="3">
    <source>
        <dbReference type="EMBL" id="WBW74056.1"/>
    </source>
</evidence>
<evidence type="ECO:0000256" key="1">
    <source>
        <dbReference type="SAM" id="Phobius"/>
    </source>
</evidence>
<dbReference type="AlphaFoldDB" id="A0AAF0AVX6"/>
<protein>
    <submittedName>
        <fullName evidence="3">Uncharacterized protein</fullName>
    </submittedName>
</protein>
<sequence>MLLSCGLSALLFAGACVASTPSLNPNAPVNGKWEQRSKPDQNIVKTEEKMFFIPFDEKSQGFLSCDLINPFSDNEHEPAYADIVQKPNANGTVHYSFIEQPDLFQAFKHAIDGDKDYKFLKGMVKKGFLDYGFINNYNFTTEVGPNYFKRNITKPCMACFFGYQEIEPTDDEPEPIIGFDYRSNDEEPRKSEHRIFVGLSVLASVTGLYWLLRCLWRPKSFTFTQFLLFFWYSAFLANHPVKQALFMTHSIVVHPFGFFLPTFSYLLGDGIERPLFNSFVLALTLGIGYLQRSSKKLVFLVLFLNWIQSLFIFFAPFIFLFLDLSNSTYALILQLVWKLFQYGYLPFFFCIRMIVVYRMRLKPAHAFEDELTQTKKGKILVFLIFPTVTVSGYIYSQYAPAFDTGLEVAKSIVGVLCFQILAFCLNGYIKPVNDHKLEHLQTPLSIYKDEPEMNLLGDEKN</sequence>